<gene>
    <name evidence="1" type="ORF">EHYA_07602</name>
</gene>
<organism evidence="1 2">
    <name type="scientific">Embleya hyalina</name>
    <dbReference type="NCBI Taxonomy" id="516124"/>
    <lineage>
        <taxon>Bacteria</taxon>
        <taxon>Bacillati</taxon>
        <taxon>Actinomycetota</taxon>
        <taxon>Actinomycetes</taxon>
        <taxon>Kitasatosporales</taxon>
        <taxon>Streptomycetaceae</taxon>
        <taxon>Embleya</taxon>
    </lineage>
</organism>
<name>A0A401YZ95_9ACTN</name>
<dbReference type="AlphaFoldDB" id="A0A401YZ95"/>
<dbReference type="RefSeq" id="WP_126641648.1">
    <property type="nucleotide sequence ID" value="NZ_BIFH01000035.1"/>
</dbReference>
<proteinExistence type="predicted"/>
<accession>A0A401YZ95</accession>
<dbReference type="EMBL" id="BIFH01000035">
    <property type="protein sequence ID" value="GCD99880.1"/>
    <property type="molecule type" value="Genomic_DNA"/>
</dbReference>
<dbReference type="Proteomes" id="UP000286931">
    <property type="component" value="Unassembled WGS sequence"/>
</dbReference>
<protein>
    <submittedName>
        <fullName evidence="1">Uncharacterized protein</fullName>
    </submittedName>
</protein>
<evidence type="ECO:0000313" key="1">
    <source>
        <dbReference type="EMBL" id="GCD99880.1"/>
    </source>
</evidence>
<evidence type="ECO:0000313" key="2">
    <source>
        <dbReference type="Proteomes" id="UP000286931"/>
    </source>
</evidence>
<comment type="caution">
    <text evidence="1">The sequence shown here is derived from an EMBL/GenBank/DDBJ whole genome shotgun (WGS) entry which is preliminary data.</text>
</comment>
<reference evidence="1 2" key="1">
    <citation type="submission" date="2018-12" db="EMBL/GenBank/DDBJ databases">
        <title>Draft genome sequence of Embleya hyalina NBRC 13850T.</title>
        <authorList>
            <person name="Komaki H."/>
            <person name="Hosoyama A."/>
            <person name="Kimura A."/>
            <person name="Ichikawa N."/>
            <person name="Tamura T."/>
        </authorList>
    </citation>
    <scope>NUCLEOTIDE SEQUENCE [LARGE SCALE GENOMIC DNA]</scope>
    <source>
        <strain evidence="1 2">NBRC 13850</strain>
    </source>
</reference>
<sequence>MPPDEGNATPELTPRLWLCTAPSLGQFEMHVIELEAPPDWTEGMVRVAVWTALSLAGEDIELDDVDVSDTGPVPVQ</sequence>
<keyword evidence="2" id="KW-1185">Reference proteome</keyword>